<evidence type="ECO:0000256" key="1">
    <source>
        <dbReference type="SAM" id="MobiDB-lite"/>
    </source>
</evidence>
<sequence>ANPEFEDAFDTEQITTGLDNLLVGSAQKAFVFHCDLTAAWPITVAGRGRGSPPRTHLAAPNGSGGNTPAPLVVASSITTLSNRAARA</sequence>
<feature type="region of interest" description="Disordered" evidence="1">
    <location>
        <begin position="45"/>
        <end position="69"/>
    </location>
</feature>
<comment type="caution">
    <text evidence="2">The sequence shown here is derived from an EMBL/GenBank/DDBJ whole genome shotgun (WGS) entry which is preliminary data.</text>
</comment>
<evidence type="ECO:0000313" key="3">
    <source>
        <dbReference type="Proteomes" id="UP000824469"/>
    </source>
</evidence>
<gene>
    <name evidence="2" type="ORF">KI387_008869</name>
</gene>
<dbReference type="EMBL" id="JAHRHJ020000008">
    <property type="protein sequence ID" value="KAH9304465.1"/>
    <property type="molecule type" value="Genomic_DNA"/>
</dbReference>
<organism evidence="2 3">
    <name type="scientific">Taxus chinensis</name>
    <name type="common">Chinese yew</name>
    <name type="synonym">Taxus wallichiana var. chinensis</name>
    <dbReference type="NCBI Taxonomy" id="29808"/>
    <lineage>
        <taxon>Eukaryota</taxon>
        <taxon>Viridiplantae</taxon>
        <taxon>Streptophyta</taxon>
        <taxon>Embryophyta</taxon>
        <taxon>Tracheophyta</taxon>
        <taxon>Spermatophyta</taxon>
        <taxon>Pinopsida</taxon>
        <taxon>Pinidae</taxon>
        <taxon>Conifers II</taxon>
        <taxon>Cupressales</taxon>
        <taxon>Taxaceae</taxon>
        <taxon>Taxus</taxon>
    </lineage>
</organism>
<dbReference type="AlphaFoldDB" id="A0AA38FJ22"/>
<evidence type="ECO:0000313" key="2">
    <source>
        <dbReference type="EMBL" id="KAH9304465.1"/>
    </source>
</evidence>
<reference evidence="2 3" key="1">
    <citation type="journal article" date="2021" name="Nat. Plants">
        <title>The Taxus genome provides insights into paclitaxel biosynthesis.</title>
        <authorList>
            <person name="Xiong X."/>
            <person name="Gou J."/>
            <person name="Liao Q."/>
            <person name="Li Y."/>
            <person name="Zhou Q."/>
            <person name="Bi G."/>
            <person name="Li C."/>
            <person name="Du R."/>
            <person name="Wang X."/>
            <person name="Sun T."/>
            <person name="Guo L."/>
            <person name="Liang H."/>
            <person name="Lu P."/>
            <person name="Wu Y."/>
            <person name="Zhang Z."/>
            <person name="Ro D.K."/>
            <person name="Shang Y."/>
            <person name="Huang S."/>
            <person name="Yan J."/>
        </authorList>
    </citation>
    <scope>NUCLEOTIDE SEQUENCE [LARGE SCALE GENOMIC DNA]</scope>
    <source>
        <strain evidence="2">Ta-2019</strain>
    </source>
</reference>
<name>A0AA38FJ22_TAXCH</name>
<accession>A0AA38FJ22</accession>
<protein>
    <submittedName>
        <fullName evidence="2">Uncharacterized protein</fullName>
    </submittedName>
</protein>
<proteinExistence type="predicted"/>
<keyword evidence="3" id="KW-1185">Reference proteome</keyword>
<feature type="non-terminal residue" evidence="2">
    <location>
        <position position="87"/>
    </location>
</feature>
<feature type="non-terminal residue" evidence="2">
    <location>
        <position position="1"/>
    </location>
</feature>
<dbReference type="Proteomes" id="UP000824469">
    <property type="component" value="Unassembled WGS sequence"/>
</dbReference>